<feature type="compositionally biased region" description="Low complexity" evidence="1">
    <location>
        <begin position="116"/>
        <end position="151"/>
    </location>
</feature>
<dbReference type="PaxDb" id="35128-Thaps20828"/>
<dbReference type="GeneID" id="7445124"/>
<feature type="compositionally biased region" description="Low complexity" evidence="1">
    <location>
        <begin position="91"/>
        <end position="105"/>
    </location>
</feature>
<feature type="compositionally biased region" description="Polar residues" evidence="1">
    <location>
        <begin position="71"/>
        <end position="83"/>
    </location>
</feature>
<evidence type="ECO:0000313" key="3">
    <source>
        <dbReference type="Proteomes" id="UP000001449"/>
    </source>
</evidence>
<protein>
    <submittedName>
        <fullName evidence="2">Uncharacterized protein</fullName>
    </submittedName>
</protein>
<feature type="compositionally biased region" description="Polar residues" evidence="1">
    <location>
        <begin position="106"/>
        <end position="115"/>
    </location>
</feature>
<dbReference type="Proteomes" id="UP000001449">
    <property type="component" value="Chromosome 1"/>
</dbReference>
<sequence length="1312" mass="143761">MFRRIKAKSKFTENKLDDDSIALTGALLATESSSGETVVKDTKNGGNGGRFKGKKLLAKKGGKSTAPVSKPINNNAGEISKPSTVALRNGSSLTAATTSTHSNTHPIPQSNHYTKNNSNSNATITSQTINTASTTRTSSSRTTASNNSRSQQAIRQQHHNEMSSLAYSESTNMNSLAYSESTFEPSILNNPVRALHNEPNMSYSDSSAPSTTLSGSQNQQYNLIQMMQPRNGTGGESKGSGTTISGGDNLAAIALARSGWSMTSNASTAMNSEGYIQSLEEMNSGNAVRGGKAFPVLNSQSGNKIRAALSRPFGRNNLPPTFHEKWSVRLDHPNWDDDEQRYKYKIHLTKFPSSARSRNSNSGENDSGVASSRAPAHASFNAATTTRSLQDFVWLEQALRAEYHGAMLVPLLSLAVYFGSTTAGAGGIGEDGASTASRSLVSEGTLKGMPRDANLTSQSIVFLGEKMDRNEIVDTAILSNWLSDVVNGVRGNGELLLYSRVDVVESEAIETFLFRHSEPLRGISPSKMGMQCRSSNLGSPFNLFSFFASDKEDGCNKSLFDNFMESPFACFGGREAACTSFRKGSKQIPLSMLCSSGATGVPGIKSCSSNLSQASAVEDEFIGFQVGSSIIATHSELLEAERDLIASYIKSSSIAMIKVQALMKDEAYVGQCWKRLAICLSNLFSVEKDLETAHIGDQIKSNKKNQPFRKLKKNAVDDGLRILARSKIDRAIPSLQKLRAMLNAYYSDLNSVVPAFKEYTDAINHLHQINDLSSIQGSERNRTNKSDEWQSPLEQLRFLTLNVAKQIAGTSTVEVTTRAATESDSHTDDDVYSLNTTQSKALQKRVLSNEKTMKISITLLCKACPLRNARMAWWYLKLEAKQASNVHAASTALRQTLSIDADTAIAMKERRYDEDEMTDNDTEVEVVKRILELGSNKNDPYADNVVDLEIRRQNALCMAKERVGRWDAQTALAVMEAAGVDDAEVQMDETSRELRHVRKYAISLRENVMRCREAAEAIADTFVFNSESNVQIGQARRQFWAAISTVFSGKIVSDDGSSPGHGIGTPSTRVLSSVGIDTSDRGGWLGHIGGDENSPHNQQRRSCGEAARRYLKKRDYQANILISRILKLLVDYEQRLEGIESFVYMHCVGIQLEKHCSKARAKALSAWEKRTDISTAINVATKKKIPKLVQELRVKLEGLPQVSHTTVIKAKESHLTSKTLKTDLHKLANRRFGRAQEVSTERVIAIMSLWAKHEESVAIEEIKALGEAVQEVELSVQSADVDVAVDRYSLVLDNRGLHPEGRVPVEGRTLLL</sequence>
<dbReference type="RefSeq" id="XP_002286226.1">
    <property type="nucleotide sequence ID" value="XM_002286190.1"/>
</dbReference>
<feature type="region of interest" description="Disordered" evidence="1">
    <location>
        <begin position="33"/>
        <end position="168"/>
    </location>
</feature>
<reference evidence="2 3" key="2">
    <citation type="journal article" date="2008" name="Nature">
        <title>The Phaeodactylum genome reveals the evolutionary history of diatom genomes.</title>
        <authorList>
            <person name="Bowler C."/>
            <person name="Allen A.E."/>
            <person name="Badger J.H."/>
            <person name="Grimwood J."/>
            <person name="Jabbari K."/>
            <person name="Kuo A."/>
            <person name="Maheswari U."/>
            <person name="Martens C."/>
            <person name="Maumus F."/>
            <person name="Otillar R.P."/>
            <person name="Rayko E."/>
            <person name="Salamov A."/>
            <person name="Vandepoele K."/>
            <person name="Beszteri B."/>
            <person name="Gruber A."/>
            <person name="Heijde M."/>
            <person name="Katinka M."/>
            <person name="Mock T."/>
            <person name="Valentin K."/>
            <person name="Verret F."/>
            <person name="Berges J.A."/>
            <person name="Brownlee C."/>
            <person name="Cadoret J.P."/>
            <person name="Chiovitti A."/>
            <person name="Choi C.J."/>
            <person name="Coesel S."/>
            <person name="De Martino A."/>
            <person name="Detter J.C."/>
            <person name="Durkin C."/>
            <person name="Falciatore A."/>
            <person name="Fournet J."/>
            <person name="Haruta M."/>
            <person name="Huysman M.J."/>
            <person name="Jenkins B.D."/>
            <person name="Jiroutova K."/>
            <person name="Jorgensen R.E."/>
            <person name="Joubert Y."/>
            <person name="Kaplan A."/>
            <person name="Kroger N."/>
            <person name="Kroth P.G."/>
            <person name="La Roche J."/>
            <person name="Lindquist E."/>
            <person name="Lommer M."/>
            <person name="Martin-Jezequel V."/>
            <person name="Lopez P.J."/>
            <person name="Lucas S."/>
            <person name="Mangogna M."/>
            <person name="McGinnis K."/>
            <person name="Medlin L.K."/>
            <person name="Montsant A."/>
            <person name="Oudot-Le Secq M.P."/>
            <person name="Napoli C."/>
            <person name="Obornik M."/>
            <person name="Parker M.S."/>
            <person name="Petit J.L."/>
            <person name="Porcel B.M."/>
            <person name="Poulsen N."/>
            <person name="Robison M."/>
            <person name="Rychlewski L."/>
            <person name="Rynearson T.A."/>
            <person name="Schmutz J."/>
            <person name="Shapiro H."/>
            <person name="Siaut M."/>
            <person name="Stanley M."/>
            <person name="Sussman M.R."/>
            <person name="Taylor A.R."/>
            <person name="Vardi A."/>
            <person name="von Dassow P."/>
            <person name="Vyverman W."/>
            <person name="Willis A."/>
            <person name="Wyrwicz L.S."/>
            <person name="Rokhsar D.S."/>
            <person name="Weissenbach J."/>
            <person name="Armbrust E.V."/>
            <person name="Green B.R."/>
            <person name="Van de Peer Y."/>
            <person name="Grigoriev I.V."/>
        </authorList>
    </citation>
    <scope>NUCLEOTIDE SEQUENCE [LARGE SCALE GENOMIC DNA]</scope>
    <source>
        <strain evidence="2 3">CCMP1335</strain>
    </source>
</reference>
<evidence type="ECO:0000256" key="1">
    <source>
        <dbReference type="SAM" id="MobiDB-lite"/>
    </source>
</evidence>
<dbReference type="InParanoid" id="B8BQY2"/>
<feature type="region of interest" description="Disordered" evidence="1">
    <location>
        <begin position="196"/>
        <end position="215"/>
    </location>
</feature>
<keyword evidence="3" id="KW-1185">Reference proteome</keyword>
<dbReference type="HOGENOM" id="CLU_260650_0_0_1"/>
<feature type="compositionally biased region" description="Polar residues" evidence="1">
    <location>
        <begin position="353"/>
        <end position="370"/>
    </location>
</feature>
<dbReference type="OMA" id="IQLEKHC"/>
<accession>B8BQY2</accession>
<evidence type="ECO:0000313" key="2">
    <source>
        <dbReference type="EMBL" id="EED95867.1"/>
    </source>
</evidence>
<proteinExistence type="predicted"/>
<feature type="compositionally biased region" description="Polar residues" evidence="1">
    <location>
        <begin position="199"/>
        <end position="215"/>
    </location>
</feature>
<feature type="compositionally biased region" description="Basic residues" evidence="1">
    <location>
        <begin position="51"/>
        <end position="62"/>
    </location>
</feature>
<reference evidence="2 3" key="1">
    <citation type="journal article" date="2004" name="Science">
        <title>The genome of the diatom Thalassiosira pseudonana: ecology, evolution, and metabolism.</title>
        <authorList>
            <person name="Armbrust E.V."/>
            <person name="Berges J.A."/>
            <person name="Bowler C."/>
            <person name="Green B.R."/>
            <person name="Martinez D."/>
            <person name="Putnam N.H."/>
            <person name="Zhou S."/>
            <person name="Allen A.E."/>
            <person name="Apt K.E."/>
            <person name="Bechner M."/>
            <person name="Brzezinski M.A."/>
            <person name="Chaal B.K."/>
            <person name="Chiovitti A."/>
            <person name="Davis A.K."/>
            <person name="Demarest M.S."/>
            <person name="Detter J.C."/>
            <person name="Glavina T."/>
            <person name="Goodstein D."/>
            <person name="Hadi M.Z."/>
            <person name="Hellsten U."/>
            <person name="Hildebrand M."/>
            <person name="Jenkins B.D."/>
            <person name="Jurka J."/>
            <person name="Kapitonov V.V."/>
            <person name="Kroger N."/>
            <person name="Lau W.W."/>
            <person name="Lane T.W."/>
            <person name="Larimer F.W."/>
            <person name="Lippmeier J.C."/>
            <person name="Lucas S."/>
            <person name="Medina M."/>
            <person name="Montsant A."/>
            <person name="Obornik M."/>
            <person name="Parker M.S."/>
            <person name="Palenik B."/>
            <person name="Pazour G.J."/>
            <person name="Richardson P.M."/>
            <person name="Rynearson T.A."/>
            <person name="Saito M.A."/>
            <person name="Schwartz D.C."/>
            <person name="Thamatrakoln K."/>
            <person name="Valentin K."/>
            <person name="Vardi A."/>
            <person name="Wilkerson F.P."/>
            <person name="Rokhsar D.S."/>
        </authorList>
    </citation>
    <scope>NUCLEOTIDE SEQUENCE [LARGE SCALE GENOMIC DNA]</scope>
    <source>
        <strain evidence="2 3">CCMP1335</strain>
    </source>
</reference>
<dbReference type="EMBL" id="CM000638">
    <property type="protein sequence ID" value="EED95867.1"/>
    <property type="molecule type" value="Genomic_DNA"/>
</dbReference>
<dbReference type="KEGG" id="tps:THAPSDRAFT_20828"/>
<organism evidence="2 3">
    <name type="scientific">Thalassiosira pseudonana</name>
    <name type="common">Marine diatom</name>
    <name type="synonym">Cyclotella nana</name>
    <dbReference type="NCBI Taxonomy" id="35128"/>
    <lineage>
        <taxon>Eukaryota</taxon>
        <taxon>Sar</taxon>
        <taxon>Stramenopiles</taxon>
        <taxon>Ochrophyta</taxon>
        <taxon>Bacillariophyta</taxon>
        <taxon>Coscinodiscophyceae</taxon>
        <taxon>Thalassiosirophycidae</taxon>
        <taxon>Thalassiosirales</taxon>
        <taxon>Thalassiosiraceae</taxon>
        <taxon>Thalassiosira</taxon>
    </lineage>
</organism>
<gene>
    <name evidence="2" type="ORF">THAPSDRAFT_20828</name>
</gene>
<name>B8BQY2_THAPS</name>
<feature type="region of interest" description="Disordered" evidence="1">
    <location>
        <begin position="353"/>
        <end position="374"/>
    </location>
</feature>
<dbReference type="eggNOG" id="ENOG502SKDK">
    <property type="taxonomic scope" value="Eukaryota"/>
</dbReference>